<dbReference type="InterPro" id="IPR049560">
    <property type="entry name" value="MeTrfase_RsmB-F_NOP2_cat"/>
</dbReference>
<organism evidence="7 8">
    <name type="scientific">Drosophila lebanonensis</name>
    <name type="common">Fruit fly</name>
    <name type="synonym">Scaptodrosophila lebanonensis</name>
    <dbReference type="NCBI Taxonomy" id="7225"/>
    <lineage>
        <taxon>Eukaryota</taxon>
        <taxon>Metazoa</taxon>
        <taxon>Ecdysozoa</taxon>
        <taxon>Arthropoda</taxon>
        <taxon>Hexapoda</taxon>
        <taxon>Insecta</taxon>
        <taxon>Pterygota</taxon>
        <taxon>Neoptera</taxon>
        <taxon>Endopterygota</taxon>
        <taxon>Diptera</taxon>
        <taxon>Brachycera</taxon>
        <taxon>Muscomorpha</taxon>
        <taxon>Ephydroidea</taxon>
        <taxon>Drosophilidae</taxon>
        <taxon>Scaptodrosophila</taxon>
    </lineage>
</organism>
<dbReference type="InterPro" id="IPR023267">
    <property type="entry name" value="RCMT"/>
</dbReference>
<feature type="binding site" evidence="5">
    <location>
        <position position="308"/>
    </location>
    <ligand>
        <name>S-adenosyl-L-methionine</name>
        <dbReference type="ChEBI" id="CHEBI:59789"/>
    </ligand>
</feature>
<keyword evidence="3 5" id="KW-0949">S-adenosyl-L-methionine</keyword>
<dbReference type="PANTHER" id="PTHR22807">
    <property type="entry name" value="NOP2 YEAST -RELATED NOL1/NOP2/FMU SUN DOMAIN-CONTAINING"/>
    <property type="match status" value="1"/>
</dbReference>
<evidence type="ECO:0000256" key="5">
    <source>
        <dbReference type="PROSITE-ProRule" id="PRU01023"/>
    </source>
</evidence>
<reference evidence="8" key="1">
    <citation type="submission" date="2025-08" db="UniProtKB">
        <authorList>
            <consortium name="RefSeq"/>
        </authorList>
    </citation>
    <scope>IDENTIFICATION</scope>
    <source>
        <strain evidence="8">11010-0011.00</strain>
        <tissue evidence="8">Whole body</tissue>
    </source>
</reference>
<accession>A0A6J2T2E1</accession>
<comment type="caution">
    <text evidence="5">Lacks conserved residue(s) required for the propagation of feature annotation.</text>
</comment>
<feature type="binding site" evidence="5">
    <location>
        <position position="290"/>
    </location>
    <ligand>
        <name>S-adenosyl-L-methionine</name>
        <dbReference type="ChEBI" id="CHEBI:59789"/>
    </ligand>
</feature>
<dbReference type="Pfam" id="PF01189">
    <property type="entry name" value="Methyltr_RsmB-F"/>
    <property type="match status" value="1"/>
</dbReference>
<sequence length="438" mass="49154">MSSTTKPKHSVKVPTQYKVTAKILKAALQKQKSVRTLIFEEKHARTSSLHGVLRNYSNNIGAINNAIEETGILKDNPRLDPELCKVLVTELIFGRKQLTGGGCKPVQTVLEYKERLEKAVSGVEVKKQGQHPRYVRVNTNLLSVADALDYLADSEWRKKLLPSDITYPDFLIAIRALEEDEFLVDIHVDSMLIFHPKQACYWATHDMVRSKKFILQNKATCLVAELLAPPSGATVLDMCAAPGMKTLHICNVMQNKGCIYAVELSKDRYKTLLNTNEEGGCSIVKTFNADALAMNAEQLPNVEYILVDPSCSGSGMQSRMDFGENKKDDKRLNKLAGLQIKILSHAMGAFPDVKRIAYCTCSLWKEENEQVVQRCLQLNPQFKLLSCKKALRNRWVNVGSSDYKGIGNKCLYSQPEHDLTDGIFIALFEKRRDGQGEE</sequence>
<dbReference type="GO" id="GO:0070475">
    <property type="term" value="P:rRNA base methylation"/>
    <property type="evidence" value="ECO:0007669"/>
    <property type="project" value="TreeGrafter"/>
</dbReference>
<comment type="similarity">
    <text evidence="5">Belongs to the class I-like SAM-binding methyltransferase superfamily. RsmB/NOP family.</text>
</comment>
<dbReference type="GeneID" id="115620348"/>
<evidence type="ECO:0000256" key="1">
    <source>
        <dbReference type="ARBA" id="ARBA00022603"/>
    </source>
</evidence>
<keyword evidence="2 5" id="KW-0808">Transferase</keyword>
<keyword evidence="7" id="KW-1185">Reference proteome</keyword>
<dbReference type="GO" id="GO:0008173">
    <property type="term" value="F:RNA methyltransferase activity"/>
    <property type="evidence" value="ECO:0007669"/>
    <property type="project" value="InterPro"/>
</dbReference>
<dbReference type="Gene3D" id="3.30.70.1170">
    <property type="entry name" value="Sun protein, domain 3"/>
    <property type="match status" value="1"/>
</dbReference>
<dbReference type="CTD" id="55695"/>
<dbReference type="OrthoDB" id="435282at2759"/>
<dbReference type="Proteomes" id="UP000504634">
    <property type="component" value="Unplaced"/>
</dbReference>
<evidence type="ECO:0000256" key="4">
    <source>
        <dbReference type="ARBA" id="ARBA00022884"/>
    </source>
</evidence>
<keyword evidence="4 5" id="KW-0694">RNA-binding</keyword>
<evidence type="ECO:0000313" key="7">
    <source>
        <dbReference type="Proteomes" id="UP000504634"/>
    </source>
</evidence>
<protein>
    <submittedName>
        <fullName evidence="8">Probable 28S rRNA (Cytosine-C(5))-methyltransferase</fullName>
    </submittedName>
</protein>
<evidence type="ECO:0000313" key="8">
    <source>
        <dbReference type="RefSeq" id="XP_030369408.1"/>
    </source>
</evidence>
<dbReference type="PROSITE" id="PS51686">
    <property type="entry name" value="SAM_MT_RSMB_NOP"/>
    <property type="match status" value="1"/>
</dbReference>
<dbReference type="GO" id="GO:0003723">
    <property type="term" value="F:RNA binding"/>
    <property type="evidence" value="ECO:0007669"/>
    <property type="project" value="UniProtKB-UniRule"/>
</dbReference>
<name>A0A6J2T2E1_DROLE</name>
<dbReference type="PANTHER" id="PTHR22807:SF4">
    <property type="entry name" value="28S RRNA (CYTOSINE-C(5))-METHYLTRANSFERASE"/>
    <property type="match status" value="1"/>
</dbReference>
<evidence type="ECO:0000256" key="3">
    <source>
        <dbReference type="ARBA" id="ARBA00022691"/>
    </source>
</evidence>
<dbReference type="InterPro" id="IPR048889">
    <property type="entry name" value="NSUN5_RCM1_N"/>
</dbReference>
<feature type="binding site" evidence="5">
    <location>
        <position position="263"/>
    </location>
    <ligand>
        <name>S-adenosyl-L-methionine</name>
        <dbReference type="ChEBI" id="CHEBI:59789"/>
    </ligand>
</feature>
<dbReference type="InterPro" id="IPR001678">
    <property type="entry name" value="MeTrfase_RsmB-F_NOP2_dom"/>
</dbReference>
<dbReference type="AlphaFoldDB" id="A0A6J2T2E1"/>
<gene>
    <name evidence="8" type="primary">LOC115620348</name>
</gene>
<dbReference type="PRINTS" id="PR02008">
    <property type="entry name" value="RCMTFAMILY"/>
</dbReference>
<proteinExistence type="inferred from homology"/>
<feature type="domain" description="SAM-dependent MTase RsmB/NOP-type" evidence="6">
    <location>
        <begin position="123"/>
        <end position="431"/>
    </location>
</feature>
<keyword evidence="1 5" id="KW-0489">Methyltransferase</keyword>
<dbReference type="SUPFAM" id="SSF53335">
    <property type="entry name" value="S-adenosyl-L-methionine-dependent methyltransferases"/>
    <property type="match status" value="1"/>
</dbReference>
<dbReference type="RefSeq" id="XP_030369408.1">
    <property type="nucleotide sequence ID" value="XM_030513548.1"/>
</dbReference>
<evidence type="ECO:0000256" key="2">
    <source>
        <dbReference type="ARBA" id="ARBA00022679"/>
    </source>
</evidence>
<feature type="active site" description="Nucleophile" evidence="5">
    <location>
        <position position="361"/>
    </location>
</feature>
<dbReference type="GO" id="GO:0005730">
    <property type="term" value="C:nucleolus"/>
    <property type="evidence" value="ECO:0007669"/>
    <property type="project" value="TreeGrafter"/>
</dbReference>
<evidence type="ECO:0000259" key="6">
    <source>
        <dbReference type="PROSITE" id="PS51686"/>
    </source>
</evidence>
<dbReference type="Pfam" id="PF21148">
    <property type="entry name" value="NSUN5_fdxn-like"/>
    <property type="match status" value="1"/>
</dbReference>
<dbReference type="InterPro" id="IPR049561">
    <property type="entry name" value="NSUN5_7_fdxn-like"/>
</dbReference>
<dbReference type="Pfam" id="PF21153">
    <property type="entry name" value="NSUN5_N"/>
    <property type="match status" value="1"/>
</dbReference>
<dbReference type="Gene3D" id="3.40.50.150">
    <property type="entry name" value="Vaccinia Virus protein VP39"/>
    <property type="match status" value="1"/>
</dbReference>
<dbReference type="InterPro" id="IPR029063">
    <property type="entry name" value="SAM-dependent_MTases_sf"/>
</dbReference>